<reference evidence="1" key="1">
    <citation type="submission" date="2021-05" db="EMBL/GenBank/DDBJ databases">
        <authorList>
            <person name="Stam R."/>
        </authorList>
    </citation>
    <scope>NUCLEOTIDE SEQUENCE</scope>
    <source>
        <strain evidence="1">CS162</strain>
    </source>
</reference>
<dbReference type="InterPro" id="IPR021514">
    <property type="entry name" value="DUF3176"/>
</dbReference>
<dbReference type="Proteomes" id="UP000676310">
    <property type="component" value="Unassembled WGS sequence"/>
</dbReference>
<proteinExistence type="predicted"/>
<dbReference type="PANTHER" id="PTHR35394">
    <property type="entry name" value="DUF3176 DOMAIN-CONTAINING PROTEIN"/>
    <property type="match status" value="1"/>
</dbReference>
<gene>
    <name evidence="1" type="ORF">ALTATR162_LOCUS1755</name>
</gene>
<dbReference type="OrthoDB" id="3691595at2759"/>
<organism evidence="1 2">
    <name type="scientific">Alternaria atra</name>
    <dbReference type="NCBI Taxonomy" id="119953"/>
    <lineage>
        <taxon>Eukaryota</taxon>
        <taxon>Fungi</taxon>
        <taxon>Dikarya</taxon>
        <taxon>Ascomycota</taxon>
        <taxon>Pezizomycotina</taxon>
        <taxon>Dothideomycetes</taxon>
        <taxon>Pleosporomycetidae</taxon>
        <taxon>Pleosporales</taxon>
        <taxon>Pleosporineae</taxon>
        <taxon>Pleosporaceae</taxon>
        <taxon>Alternaria</taxon>
        <taxon>Alternaria sect. Ulocladioides</taxon>
    </lineage>
</organism>
<dbReference type="AlphaFoldDB" id="A0A8J2HTX2"/>
<evidence type="ECO:0000313" key="2">
    <source>
        <dbReference type="Proteomes" id="UP000676310"/>
    </source>
</evidence>
<dbReference type="RefSeq" id="XP_043165288.1">
    <property type="nucleotide sequence ID" value="XM_043309353.1"/>
</dbReference>
<accession>A0A8J2HTX2</accession>
<protein>
    <submittedName>
        <fullName evidence="1">Uncharacterized protein</fullName>
    </submittedName>
</protein>
<dbReference type="PANTHER" id="PTHR35394:SF5">
    <property type="entry name" value="DUF3176 DOMAIN-CONTAINING PROTEIN"/>
    <property type="match status" value="1"/>
</dbReference>
<evidence type="ECO:0000313" key="1">
    <source>
        <dbReference type="EMBL" id="CAG5145711.1"/>
    </source>
</evidence>
<dbReference type="EMBL" id="CAJRGZ010000015">
    <property type="protein sequence ID" value="CAG5145711.1"/>
    <property type="molecule type" value="Genomic_DNA"/>
</dbReference>
<name>A0A8J2HTX2_9PLEO</name>
<dbReference type="GeneID" id="67013124"/>
<comment type="caution">
    <text evidence="1">The sequence shown here is derived from an EMBL/GenBank/DDBJ whole genome shotgun (WGS) entry which is preliminary data.</text>
</comment>
<dbReference type="Pfam" id="PF11374">
    <property type="entry name" value="DUF3176"/>
    <property type="match status" value="1"/>
</dbReference>
<sequence>MNGTPLRLWTLPIQPNSLVSVFSTITISSLLVPIAESIGQLKWDYFSRPRNIRSIQILDEASRGLWGAFVFLWRARGTALLATLGAIITVLMLGFEPYTQQIIKLHTQRTILSNTTGFVASTYFFTHSVFVEKIEFPQDLSYQMATGLLASIIDQPVMMPNNSYCPTLECDVSNYISLAVHGFCKTQDISFSKDSEYCYYQLMAGFPKNITLSVWEGRAAIGLLPNITTSERITLHAYFKAAVAEDEEGSVWVRECFILRDFDNHTAFKLRYQVTPQYEGSRLGSGEVLVLRNETEFILFEEPDSGPWHRTMELSHGPPNSNDSVGTTHLWWSTSSSTWILETILESYVIIREGGDPRHKLSGCISGSDTANAALDGETNLPKVTTIMTPTCFTSTSDLIAMEQLDRFGEMSGTFTKCRPSLCARHYSNVSIRGSSDRIANTFDLLSNIDLPLNTSFMAMDNYANGSALYNANDDLGNNLILDRTAVRRLGRFFFATIR</sequence>
<keyword evidence="2" id="KW-1185">Reference proteome</keyword>